<dbReference type="Pfam" id="PF07676">
    <property type="entry name" value="PD40"/>
    <property type="match status" value="2"/>
</dbReference>
<comment type="caution">
    <text evidence="1">The sequence shown here is derived from an EMBL/GenBank/DDBJ whole genome shotgun (WGS) entry which is preliminary data.</text>
</comment>
<dbReference type="AlphaFoldDB" id="A0A512RN31"/>
<evidence type="ECO:0000313" key="1">
    <source>
        <dbReference type="EMBL" id="GEP97108.1"/>
    </source>
</evidence>
<proteinExistence type="predicted"/>
<accession>A0A512RN31</accession>
<reference evidence="1 2" key="1">
    <citation type="submission" date="2019-07" db="EMBL/GenBank/DDBJ databases">
        <title>Whole genome shotgun sequence of Chitinophaga cymbidii NBRC 109752.</title>
        <authorList>
            <person name="Hosoyama A."/>
            <person name="Uohara A."/>
            <person name="Ohji S."/>
            <person name="Ichikawa N."/>
        </authorList>
    </citation>
    <scope>NUCLEOTIDE SEQUENCE [LARGE SCALE GENOMIC DNA]</scope>
    <source>
        <strain evidence="1 2">NBRC 109752</strain>
    </source>
</reference>
<organism evidence="1 2">
    <name type="scientific">Chitinophaga cymbidii</name>
    <dbReference type="NCBI Taxonomy" id="1096750"/>
    <lineage>
        <taxon>Bacteria</taxon>
        <taxon>Pseudomonadati</taxon>
        <taxon>Bacteroidota</taxon>
        <taxon>Chitinophagia</taxon>
        <taxon>Chitinophagales</taxon>
        <taxon>Chitinophagaceae</taxon>
        <taxon>Chitinophaga</taxon>
    </lineage>
</organism>
<sequence length="66" mass="7079">MHPDGNILYFASERPGGLGGTDIYYCVKNDSGWAAPVNAGPLINTPGNDMFPYISVAGDPYFPLSR</sequence>
<dbReference type="EMBL" id="BKAU01000004">
    <property type="protein sequence ID" value="GEP97108.1"/>
    <property type="molecule type" value="Genomic_DNA"/>
</dbReference>
<keyword evidence="2" id="KW-1185">Reference proteome</keyword>
<gene>
    <name evidence="1" type="ORF">CCY01nite_33680</name>
</gene>
<dbReference type="InterPro" id="IPR011659">
    <property type="entry name" value="WD40"/>
</dbReference>
<protein>
    <recommendedName>
        <fullName evidence="3">PD40 domain-containing protein</fullName>
    </recommendedName>
</protein>
<name>A0A512RN31_9BACT</name>
<evidence type="ECO:0008006" key="3">
    <source>
        <dbReference type="Google" id="ProtNLM"/>
    </source>
</evidence>
<evidence type="ECO:0000313" key="2">
    <source>
        <dbReference type="Proteomes" id="UP000321436"/>
    </source>
</evidence>
<dbReference type="Proteomes" id="UP000321436">
    <property type="component" value="Unassembled WGS sequence"/>
</dbReference>
<dbReference type="OrthoDB" id="9809364at2"/>